<dbReference type="EMBL" id="AZST01000427">
    <property type="protein sequence ID" value="KEP48966.1"/>
    <property type="molecule type" value="Genomic_DNA"/>
</dbReference>
<feature type="region of interest" description="Disordered" evidence="1">
    <location>
        <begin position="57"/>
        <end position="77"/>
    </location>
</feature>
<dbReference type="SUPFAM" id="SSF52540">
    <property type="entry name" value="P-loop containing nucleoside triphosphate hydrolases"/>
    <property type="match status" value="1"/>
</dbReference>
<protein>
    <submittedName>
        <fullName evidence="4">AAA domain protein</fullName>
    </submittedName>
</protein>
<dbReference type="InterPro" id="IPR027417">
    <property type="entry name" value="P-loop_NTPase"/>
</dbReference>
<evidence type="ECO:0000256" key="2">
    <source>
        <dbReference type="SAM" id="Phobius"/>
    </source>
</evidence>
<evidence type="ECO:0000256" key="1">
    <source>
        <dbReference type="SAM" id="MobiDB-lite"/>
    </source>
</evidence>
<dbReference type="Proteomes" id="UP000027456">
    <property type="component" value="Unassembled WGS sequence"/>
</dbReference>
<organism evidence="4 5">
    <name type="scientific">Rhizoctonia solani 123E</name>
    <dbReference type="NCBI Taxonomy" id="1423351"/>
    <lineage>
        <taxon>Eukaryota</taxon>
        <taxon>Fungi</taxon>
        <taxon>Dikarya</taxon>
        <taxon>Basidiomycota</taxon>
        <taxon>Agaricomycotina</taxon>
        <taxon>Agaricomycetes</taxon>
        <taxon>Cantharellales</taxon>
        <taxon>Ceratobasidiaceae</taxon>
        <taxon>Rhizoctonia</taxon>
    </lineage>
</organism>
<evidence type="ECO:0000313" key="5">
    <source>
        <dbReference type="Proteomes" id="UP000027456"/>
    </source>
</evidence>
<keyword evidence="2" id="KW-1133">Transmembrane helix</keyword>
<sequence>MLGTARTGPGLLVLRRTQGLGAARLRLQVPGPLGHPQGELKPVSRFFARMLPLRQQQQTGQTKHIDGKQGHPPKHTDTGTFNPVSLPGTGSRSFGFGAGGGADAVVTALIGIAVIFFGGTAYVEWYKAKVLRKIEKAFAPGYDPTLELVNHPSRSSGMDDAAFGSSHIMKREEQQRVDSIMAGKDVGRYYLFMGPKGGGKSTMVVDAMKELNADGISMCDAHPDLEVFRLRLGKALNYKFNEDSQMGLFQRRDPHEGGPRLDIERAMNKLEKVAIKRAAKTGRPIVLVINNIHLFNNDDEGRLLLKQLQQRAESWAESHIATMVFTSNDFWPYPVMRQIAKRMYILTVQDLDPEVAFKAFQEFRREHGQRHDPEEIVKQAIQVSGGRLAYMSRLAYSKHLERSTDQLKRGEKAWLLANIGLIPDCDSDVLDEQKRSSSTWLLLREFVKRREALEREAAERIKENLDSPEEFIPMPKISYYECRQILTRPDLINQLDHLNIISIDINHDIRLDSMLTFEAARDIVSEEGFDELLKGVRDRVDEIESLHRTRELTFKDVESGDRIRVMVDKGGSK</sequence>
<dbReference type="AlphaFoldDB" id="A0A074RPG7"/>
<gene>
    <name evidence="4" type="ORF">V565_111170</name>
</gene>
<reference evidence="4 5" key="1">
    <citation type="submission" date="2013-12" db="EMBL/GenBank/DDBJ databases">
        <authorList>
            <person name="Cubeta M."/>
            <person name="Pakala S."/>
            <person name="Fedorova N."/>
            <person name="Thomas E."/>
            <person name="Dean R."/>
            <person name="Jabaji S."/>
            <person name="Neate S."/>
            <person name="Toda T."/>
            <person name="Tavantzis S."/>
            <person name="Vilgalys R."/>
            <person name="Bharathan N."/>
            <person name="Pakala S."/>
            <person name="Losada L.S."/>
            <person name="Zafar N."/>
            <person name="Nierman W."/>
        </authorList>
    </citation>
    <scope>NUCLEOTIDE SEQUENCE [LARGE SCALE GENOMIC DNA]</scope>
    <source>
        <strain evidence="4 5">123E</strain>
    </source>
</reference>
<dbReference type="PANTHER" id="PTHR36168">
    <property type="entry name" value="CHROMOSOME 1, WHOLE GENOME SHOTGUN SEQUENCE"/>
    <property type="match status" value="1"/>
</dbReference>
<name>A0A074RPG7_9AGAM</name>
<keyword evidence="2" id="KW-0472">Membrane</keyword>
<keyword evidence="5" id="KW-1185">Reference proteome</keyword>
<feature type="transmembrane region" description="Helical" evidence="2">
    <location>
        <begin position="104"/>
        <end position="123"/>
    </location>
</feature>
<dbReference type="STRING" id="1423351.A0A074RPG7"/>
<dbReference type="Pfam" id="PF24913">
    <property type="entry name" value="WHD_AAA_fung"/>
    <property type="match status" value="1"/>
</dbReference>
<dbReference type="Gene3D" id="3.40.50.300">
    <property type="entry name" value="P-loop containing nucleotide triphosphate hydrolases"/>
    <property type="match status" value="1"/>
</dbReference>
<proteinExistence type="predicted"/>
<evidence type="ECO:0000313" key="4">
    <source>
        <dbReference type="EMBL" id="KEP48966.1"/>
    </source>
</evidence>
<dbReference type="OrthoDB" id="511599at2759"/>
<evidence type="ECO:0000259" key="3">
    <source>
        <dbReference type="Pfam" id="PF24913"/>
    </source>
</evidence>
<dbReference type="HOGENOM" id="CLU_021105_0_0_1"/>
<accession>A0A074RPG7</accession>
<dbReference type="PANTHER" id="PTHR36168:SF1">
    <property type="entry name" value="ORC1-LIKE AAA ATPASE DOMAIN-CONTAINING PROTEIN"/>
    <property type="match status" value="1"/>
</dbReference>
<feature type="compositionally biased region" description="Basic and acidic residues" evidence="1">
    <location>
        <begin position="63"/>
        <end position="77"/>
    </location>
</feature>
<comment type="caution">
    <text evidence="4">The sequence shown here is derived from an EMBL/GenBank/DDBJ whole genome shotgun (WGS) entry which is preliminary data.</text>
</comment>
<dbReference type="InterPro" id="IPR056808">
    <property type="entry name" value="HTH_AAA"/>
</dbReference>
<feature type="domain" description="AAA protein C-terminal winged helix" evidence="3">
    <location>
        <begin position="418"/>
        <end position="544"/>
    </location>
</feature>
<keyword evidence="2" id="KW-0812">Transmembrane</keyword>